<evidence type="ECO:0000256" key="4">
    <source>
        <dbReference type="ARBA" id="ARBA00023315"/>
    </source>
</evidence>
<dbReference type="NCBIfam" id="TIGR00667">
    <property type="entry name" value="aat"/>
    <property type="match status" value="1"/>
</dbReference>
<comment type="catalytic activity">
    <reaction evidence="5 15">
        <text>L-phenylalanyl-tRNA(Phe) + an N-terminal L-alpha-aminoacyl-[protein] = an N-terminal L-phenylalanyl-L-alpha-aminoacyl-[protein] + tRNA(Phe)</text>
        <dbReference type="Rhea" id="RHEA:43632"/>
        <dbReference type="Rhea" id="RHEA-COMP:9668"/>
        <dbReference type="Rhea" id="RHEA-COMP:9699"/>
        <dbReference type="Rhea" id="RHEA-COMP:10636"/>
        <dbReference type="Rhea" id="RHEA-COMP:10637"/>
        <dbReference type="ChEBI" id="CHEBI:78442"/>
        <dbReference type="ChEBI" id="CHEBI:78531"/>
        <dbReference type="ChEBI" id="CHEBI:78597"/>
        <dbReference type="ChEBI" id="CHEBI:83561"/>
        <dbReference type="EC" id="2.3.2.6"/>
    </reaction>
</comment>
<dbReference type="GO" id="GO:0008914">
    <property type="term" value="F:leucyl-tRNA--protein transferase activity"/>
    <property type="evidence" value="ECO:0007669"/>
    <property type="project" value="UniProtKB-UniRule"/>
</dbReference>
<accession>A0A7K1UB85</accession>
<reference evidence="16 17" key="1">
    <citation type="submission" date="2019-12" db="EMBL/GenBank/DDBJ databases">
        <title>Chitinophaga sp. strain ysch24 (GDMCC 1.1355), whole genome shotgun sequence.</title>
        <authorList>
            <person name="Zhang X."/>
        </authorList>
    </citation>
    <scope>NUCLEOTIDE SEQUENCE [LARGE SCALE GENOMIC DNA]</scope>
    <source>
        <strain evidence="17">ysch24</strain>
    </source>
</reference>
<dbReference type="EMBL" id="WRXN01000014">
    <property type="protein sequence ID" value="MVT11520.1"/>
    <property type="molecule type" value="Genomic_DNA"/>
</dbReference>
<dbReference type="HAMAP" id="MF_00688">
    <property type="entry name" value="Leu_Phe_trans"/>
    <property type="match status" value="1"/>
</dbReference>
<dbReference type="AlphaFoldDB" id="A0A7K1UB85"/>
<comment type="catalytic activity">
    <reaction evidence="6 15">
        <text>N-terminal L-arginyl-[protein] + L-leucyl-tRNA(Leu) = N-terminal L-leucyl-L-arginyl-[protein] + tRNA(Leu) + H(+)</text>
        <dbReference type="Rhea" id="RHEA:50416"/>
        <dbReference type="Rhea" id="RHEA-COMP:9613"/>
        <dbReference type="Rhea" id="RHEA-COMP:9622"/>
        <dbReference type="Rhea" id="RHEA-COMP:12672"/>
        <dbReference type="Rhea" id="RHEA-COMP:12673"/>
        <dbReference type="ChEBI" id="CHEBI:15378"/>
        <dbReference type="ChEBI" id="CHEBI:64719"/>
        <dbReference type="ChEBI" id="CHEBI:78442"/>
        <dbReference type="ChEBI" id="CHEBI:78494"/>
        <dbReference type="ChEBI" id="CHEBI:133044"/>
        <dbReference type="EC" id="2.3.2.6"/>
    </reaction>
</comment>
<comment type="caution">
    <text evidence="16">The sequence shown here is derived from an EMBL/GenBank/DDBJ whole genome shotgun (WGS) entry which is preliminary data.</text>
</comment>
<dbReference type="Pfam" id="PF03588">
    <property type="entry name" value="Leu_Phe_trans"/>
    <property type="match status" value="1"/>
</dbReference>
<evidence type="ECO:0000256" key="7">
    <source>
        <dbReference type="ARBA" id="ARBA00051538"/>
    </source>
</evidence>
<evidence type="ECO:0000256" key="5">
    <source>
        <dbReference type="ARBA" id="ARBA00050607"/>
    </source>
</evidence>
<dbReference type="PANTHER" id="PTHR30098">
    <property type="entry name" value="LEUCYL/PHENYLALANYL-TRNA--PROTEIN TRANSFERASE"/>
    <property type="match status" value="1"/>
</dbReference>
<evidence type="ECO:0000256" key="1">
    <source>
        <dbReference type="ARBA" id="ARBA00004496"/>
    </source>
</evidence>
<dbReference type="GO" id="GO:0005737">
    <property type="term" value="C:cytoplasm"/>
    <property type="evidence" value="ECO:0007669"/>
    <property type="project" value="UniProtKB-SubCell"/>
</dbReference>
<sequence length="214" mass="24113">MPVFELTEELIFPPVALAEPDGLLAYGGDLTAQRLLLAYSQGIFPWYDEPPILWWSPDPRFVLFPGELKISASMKQVLKKGLFTITFNKDFAGVISGCRHTYRPGQHGTWITEEVEQAYTDLHKNGYAHSVECWEDGKLVGGFYGIQLGRCFFGESMFSHVSNASKAAFITFVKHAEAQGLVLIDCQVYTEHLASLGARMIDRQDFLTIIEREQ</sequence>
<evidence type="ECO:0000313" key="16">
    <source>
        <dbReference type="EMBL" id="MVT11520.1"/>
    </source>
</evidence>
<keyword evidence="4 15" id="KW-0012">Acyltransferase</keyword>
<evidence type="ECO:0000256" key="14">
    <source>
        <dbReference type="ARBA" id="ARBA00083640"/>
    </source>
</evidence>
<evidence type="ECO:0000256" key="2">
    <source>
        <dbReference type="ARBA" id="ARBA00022490"/>
    </source>
</evidence>
<dbReference type="Gene3D" id="3.30.70.3550">
    <property type="entry name" value="Leucyl/phenylalanyl-tRNA-protein transferase, N-terminal domain"/>
    <property type="match status" value="1"/>
</dbReference>
<dbReference type="GO" id="GO:0030163">
    <property type="term" value="P:protein catabolic process"/>
    <property type="evidence" value="ECO:0007669"/>
    <property type="project" value="UniProtKB-UniRule"/>
</dbReference>
<dbReference type="EC" id="2.3.2.6" evidence="10 15"/>
<proteinExistence type="inferred from homology"/>
<evidence type="ECO:0000256" key="12">
    <source>
        <dbReference type="ARBA" id="ARBA00077136"/>
    </source>
</evidence>
<keyword evidence="2 15" id="KW-0963">Cytoplasm</keyword>
<dbReference type="InterPro" id="IPR042203">
    <property type="entry name" value="Leu/Phe-tRNA_Trfase_C"/>
</dbReference>
<comment type="catalytic activity">
    <reaction evidence="7 15">
        <text>N-terminal L-lysyl-[protein] + L-leucyl-tRNA(Leu) = N-terminal L-leucyl-L-lysyl-[protein] + tRNA(Leu) + H(+)</text>
        <dbReference type="Rhea" id="RHEA:12340"/>
        <dbReference type="Rhea" id="RHEA-COMP:9613"/>
        <dbReference type="Rhea" id="RHEA-COMP:9622"/>
        <dbReference type="Rhea" id="RHEA-COMP:12670"/>
        <dbReference type="Rhea" id="RHEA-COMP:12671"/>
        <dbReference type="ChEBI" id="CHEBI:15378"/>
        <dbReference type="ChEBI" id="CHEBI:65249"/>
        <dbReference type="ChEBI" id="CHEBI:78442"/>
        <dbReference type="ChEBI" id="CHEBI:78494"/>
        <dbReference type="ChEBI" id="CHEBI:133043"/>
        <dbReference type="EC" id="2.3.2.6"/>
    </reaction>
</comment>
<evidence type="ECO:0000256" key="9">
    <source>
        <dbReference type="ARBA" id="ARBA00061535"/>
    </source>
</evidence>
<dbReference type="InterPro" id="IPR016181">
    <property type="entry name" value="Acyl_CoA_acyltransferase"/>
</dbReference>
<comment type="similarity">
    <text evidence="9 15">Belongs to the L/F-transferase family.</text>
</comment>
<dbReference type="Gene3D" id="3.40.630.70">
    <property type="entry name" value="Leucyl/phenylalanyl-tRNA-protein transferase, C-terminal domain"/>
    <property type="match status" value="1"/>
</dbReference>
<evidence type="ECO:0000256" key="11">
    <source>
        <dbReference type="ARBA" id="ARBA00074372"/>
    </source>
</evidence>
<evidence type="ECO:0000256" key="6">
    <source>
        <dbReference type="ARBA" id="ARBA00050652"/>
    </source>
</evidence>
<dbReference type="PANTHER" id="PTHR30098:SF2">
    <property type="entry name" value="LEUCYL_PHENYLALANYL-TRNA--PROTEIN TRANSFERASE"/>
    <property type="match status" value="1"/>
</dbReference>
<dbReference type="InterPro" id="IPR042221">
    <property type="entry name" value="Leu/Phe-tRNA_Trfase_N"/>
</dbReference>
<name>A0A7K1UB85_9BACT</name>
<dbReference type="RefSeq" id="WP_157308944.1">
    <property type="nucleotide sequence ID" value="NZ_WRXN01000014.1"/>
</dbReference>
<dbReference type="Proteomes" id="UP000461730">
    <property type="component" value="Unassembled WGS sequence"/>
</dbReference>
<keyword evidence="3 15" id="KW-0808">Transferase</keyword>
<evidence type="ECO:0000256" key="15">
    <source>
        <dbReference type="HAMAP-Rule" id="MF_00688"/>
    </source>
</evidence>
<gene>
    <name evidence="15" type="primary">aat</name>
    <name evidence="16" type="ORF">GO493_24860</name>
</gene>
<dbReference type="SUPFAM" id="SSF55729">
    <property type="entry name" value="Acyl-CoA N-acyltransferases (Nat)"/>
    <property type="match status" value="1"/>
</dbReference>
<protein>
    <recommendedName>
        <fullName evidence="11 15">Leucyl/phenylalanyl-tRNA--protein transferase</fullName>
        <ecNumber evidence="10 15">2.3.2.6</ecNumber>
    </recommendedName>
    <alternativeName>
        <fullName evidence="12 15">L/F-transferase</fullName>
    </alternativeName>
    <alternativeName>
        <fullName evidence="13 15">Leucyltransferase</fullName>
    </alternativeName>
    <alternativeName>
        <fullName evidence="14 15">Phenyalanyltransferase</fullName>
    </alternativeName>
</protein>
<evidence type="ECO:0000313" key="17">
    <source>
        <dbReference type="Proteomes" id="UP000461730"/>
    </source>
</evidence>
<evidence type="ECO:0000256" key="13">
    <source>
        <dbReference type="ARBA" id="ARBA00077165"/>
    </source>
</evidence>
<comment type="subcellular location">
    <subcellularLocation>
        <location evidence="1 15">Cytoplasm</location>
    </subcellularLocation>
</comment>
<comment type="function">
    <text evidence="8 15">Functions in the N-end rule pathway of protein degradation where it conjugates Leu, Phe and, less efficiently, Met from aminoacyl-tRNAs to the N-termini of proteins containing an N-terminal arginine or lysine.</text>
</comment>
<evidence type="ECO:0000256" key="10">
    <source>
        <dbReference type="ARBA" id="ARBA00066767"/>
    </source>
</evidence>
<evidence type="ECO:0000256" key="3">
    <source>
        <dbReference type="ARBA" id="ARBA00022679"/>
    </source>
</evidence>
<dbReference type="InterPro" id="IPR004616">
    <property type="entry name" value="Leu/Phe-tRNA_Trfase"/>
</dbReference>
<evidence type="ECO:0000256" key="8">
    <source>
        <dbReference type="ARBA" id="ARBA00054043"/>
    </source>
</evidence>
<organism evidence="16 17">
    <name type="scientific">Chitinophaga tropicalis</name>
    <dbReference type="NCBI Taxonomy" id="2683588"/>
    <lineage>
        <taxon>Bacteria</taxon>
        <taxon>Pseudomonadati</taxon>
        <taxon>Bacteroidota</taxon>
        <taxon>Chitinophagia</taxon>
        <taxon>Chitinophagales</taxon>
        <taxon>Chitinophagaceae</taxon>
        <taxon>Chitinophaga</taxon>
    </lineage>
</organism>
<keyword evidence="17" id="KW-1185">Reference proteome</keyword>
<dbReference type="FunFam" id="3.30.70.3550:FF:000001">
    <property type="entry name" value="Leucyl/phenylalanyl-tRNA--protein transferase"/>
    <property type="match status" value="1"/>
</dbReference>